<evidence type="ECO:0000313" key="1">
    <source>
        <dbReference type="EMBL" id="ABJ86698.1"/>
    </source>
</evidence>
<dbReference type="eggNOG" id="ENOG502Z7SX">
    <property type="taxonomic scope" value="Bacteria"/>
</dbReference>
<evidence type="ECO:0008006" key="2">
    <source>
        <dbReference type="Google" id="ProtNLM"/>
    </source>
</evidence>
<organism evidence="1">
    <name type="scientific">Solibacter usitatus (strain Ellin6076)</name>
    <dbReference type="NCBI Taxonomy" id="234267"/>
    <lineage>
        <taxon>Bacteria</taxon>
        <taxon>Pseudomonadati</taxon>
        <taxon>Acidobacteriota</taxon>
        <taxon>Terriglobia</taxon>
        <taxon>Bryobacterales</taxon>
        <taxon>Solibacteraceae</taxon>
        <taxon>Candidatus Solibacter</taxon>
    </lineage>
</organism>
<proteinExistence type="predicted"/>
<dbReference type="InterPro" id="IPR027056">
    <property type="entry name" value="Gluconate_2DH_su3"/>
</dbReference>
<dbReference type="InParanoid" id="Q01UH2"/>
<protein>
    <recommendedName>
        <fullName evidence="2">Gluconate 2-dehydrogenase (Acceptor)</fullName>
    </recommendedName>
</protein>
<name>Q01UH2_SOLUE</name>
<dbReference type="KEGG" id="sus:Acid_5751"/>
<dbReference type="Pfam" id="PF13618">
    <property type="entry name" value="Gluconate_2-dh3"/>
    <property type="match status" value="1"/>
</dbReference>
<gene>
    <name evidence="1" type="ordered locus">Acid_5751</name>
</gene>
<dbReference type="HOGENOM" id="CLU_065508_0_0_0"/>
<reference evidence="1" key="1">
    <citation type="submission" date="2006-10" db="EMBL/GenBank/DDBJ databases">
        <title>Complete sequence of Solibacter usitatus Ellin6076.</title>
        <authorList>
            <consortium name="US DOE Joint Genome Institute"/>
            <person name="Copeland A."/>
            <person name="Lucas S."/>
            <person name="Lapidus A."/>
            <person name="Barry K."/>
            <person name="Detter J.C."/>
            <person name="Glavina del Rio T."/>
            <person name="Hammon N."/>
            <person name="Israni S."/>
            <person name="Dalin E."/>
            <person name="Tice H."/>
            <person name="Pitluck S."/>
            <person name="Thompson L.S."/>
            <person name="Brettin T."/>
            <person name="Bruce D."/>
            <person name="Han C."/>
            <person name="Tapia R."/>
            <person name="Gilna P."/>
            <person name="Schmutz J."/>
            <person name="Larimer F."/>
            <person name="Land M."/>
            <person name="Hauser L."/>
            <person name="Kyrpides N."/>
            <person name="Mikhailova N."/>
            <person name="Janssen P.H."/>
            <person name="Kuske C.R."/>
            <person name="Richardson P."/>
        </authorList>
    </citation>
    <scope>NUCLEOTIDE SEQUENCE</scope>
    <source>
        <strain evidence="1">Ellin6076</strain>
    </source>
</reference>
<dbReference type="AlphaFoldDB" id="Q01UH2"/>
<dbReference type="EMBL" id="CP000473">
    <property type="protein sequence ID" value="ABJ86698.1"/>
    <property type="molecule type" value="Genomic_DNA"/>
</dbReference>
<dbReference type="OrthoDB" id="129827at2"/>
<sequence length="221" mass="24789" precursor="true">MRRRHFLTFSATAVGGMLVFTLDRKPMVVHAQDDRKVRVPLRFFDEREALVIAAATARIFPSDASGPGATEAGVVIYIDRQLAGPYGRDRYRYTQPPFDEGLPEQGYQGKATPRAIYREGLALLGPDFDGRTPAAQDARLREIETTYFFRLLRLHTIEGMLSDPVHGGNAGMIGWQLIGYPGPYMSWSEHVDQHYGKAYRPKQRSLVDVVGHPVKPSEDAE</sequence>
<dbReference type="STRING" id="234267.Acid_5751"/>
<accession>Q01UH2</accession>